<comment type="caution">
    <text evidence="2">The sequence shown here is derived from an EMBL/GenBank/DDBJ whole genome shotgun (WGS) entry which is preliminary data.</text>
</comment>
<dbReference type="InterPro" id="IPR035669">
    <property type="entry name" value="SGNH_plant_lipase-like"/>
</dbReference>
<dbReference type="InterPro" id="IPR008265">
    <property type="entry name" value="Lipase_GDSL_AS"/>
</dbReference>
<reference evidence="2" key="1">
    <citation type="submission" date="2018-10" db="EMBL/GenBank/DDBJ databases">
        <title>Population genomic analysis revealed the cold adaptation of white poplar.</title>
        <authorList>
            <person name="Liu Y.-J."/>
        </authorList>
    </citation>
    <scope>NUCLEOTIDE SEQUENCE [LARGE SCALE GENOMIC DNA]</scope>
    <source>
        <strain evidence="2">PAL-ZL1</strain>
    </source>
</reference>
<organism evidence="2">
    <name type="scientific">Populus alba</name>
    <name type="common">White poplar</name>
    <dbReference type="NCBI Taxonomy" id="43335"/>
    <lineage>
        <taxon>Eukaryota</taxon>
        <taxon>Viridiplantae</taxon>
        <taxon>Streptophyta</taxon>
        <taxon>Embryophyta</taxon>
        <taxon>Tracheophyta</taxon>
        <taxon>Spermatophyta</taxon>
        <taxon>Magnoliopsida</taxon>
        <taxon>eudicotyledons</taxon>
        <taxon>Gunneridae</taxon>
        <taxon>Pentapetalae</taxon>
        <taxon>rosids</taxon>
        <taxon>fabids</taxon>
        <taxon>Malpighiales</taxon>
        <taxon>Salicaceae</taxon>
        <taxon>Saliceae</taxon>
        <taxon>Populus</taxon>
    </lineage>
</organism>
<dbReference type="GO" id="GO:0016298">
    <property type="term" value="F:lipase activity"/>
    <property type="evidence" value="ECO:0007669"/>
    <property type="project" value="InterPro"/>
</dbReference>
<dbReference type="EMBL" id="RCHU01000504">
    <property type="protein sequence ID" value="TKS03237.1"/>
    <property type="molecule type" value="Genomic_DNA"/>
</dbReference>
<dbReference type="Gene3D" id="3.40.50.1110">
    <property type="entry name" value="SGNH hydrolase"/>
    <property type="match status" value="1"/>
</dbReference>
<dbReference type="GO" id="GO:0006629">
    <property type="term" value="P:lipid metabolic process"/>
    <property type="evidence" value="ECO:0007669"/>
    <property type="project" value="InterPro"/>
</dbReference>
<dbReference type="CDD" id="cd01837">
    <property type="entry name" value="SGNH_plant_lipase_like"/>
    <property type="match status" value="1"/>
</dbReference>
<dbReference type="AlphaFoldDB" id="A0A4U5Q3U3"/>
<dbReference type="InterPro" id="IPR050592">
    <property type="entry name" value="GDSL_lipolytic_enzyme"/>
</dbReference>
<evidence type="ECO:0000256" key="1">
    <source>
        <dbReference type="ARBA" id="ARBA00008668"/>
    </source>
</evidence>
<proteinExistence type="inferred from homology"/>
<dbReference type="PANTHER" id="PTHR45642:SF150">
    <property type="entry name" value="GDSL ESTERASE_LIPASE EXL3"/>
    <property type="match status" value="1"/>
</dbReference>
<dbReference type="PANTHER" id="PTHR45642">
    <property type="entry name" value="GDSL ESTERASE/LIPASE EXL3"/>
    <property type="match status" value="1"/>
</dbReference>
<protein>
    <submittedName>
        <fullName evidence="2">Family II extracellular lipase 3 family protein</fullName>
    </submittedName>
</protein>
<dbReference type="STRING" id="43335.A0A4U5Q3U3"/>
<comment type="similarity">
    <text evidence="1">Belongs to the 'GDSL' lipolytic enzyme family.</text>
</comment>
<dbReference type="FunFam" id="3.40.50.1110:FF:000003">
    <property type="entry name" value="GDSL esterase/lipase APG"/>
    <property type="match status" value="1"/>
</dbReference>
<gene>
    <name evidence="2" type="ORF">D5086_0000152340</name>
</gene>
<dbReference type="PROSITE" id="PS01098">
    <property type="entry name" value="LIPASE_GDSL_SER"/>
    <property type="match status" value="1"/>
</dbReference>
<evidence type="ECO:0000313" key="2">
    <source>
        <dbReference type="EMBL" id="TKS03237.1"/>
    </source>
</evidence>
<dbReference type="SUPFAM" id="SSF52266">
    <property type="entry name" value="SGNH hydrolase"/>
    <property type="match status" value="1"/>
</dbReference>
<sequence length="366" mass="40250">MEFLSSSRLTIMSNCFYSTLVLFLTVVCTVSSLVKLPPNVTVPALLVFGDSIVDTGNNNDLKTLVKCNFPPYGKDFEGGIPTGRFCNGKIPSDIIAKELGIKDTVPAYLDPAVLPQDLITGVTFASSGSGFDPLTPKLVSVLSLSDQLEYFKEYIGKLKAIIGEEKTIFTIRNSLFLVVAGSDDIANTYFTLRARRLQYDVPAYTDLMANSASSFVQELYELGARRIVVFSAPPVGCVPSQRTLEGGPERECAENLNEAAKLFNSKLSMKLDSLARSLPNNKIVYLDVYNPLLDVIQKPQKYGFQVADKGCCGTGNLEVAVLCNQHTSQTCAVVSDYVFWDGYHPTEKAYKALVYPLLRKYLTKFV</sequence>
<dbReference type="Pfam" id="PF00657">
    <property type="entry name" value="Lipase_GDSL"/>
    <property type="match status" value="1"/>
</dbReference>
<name>A0A4U5Q3U3_POPAL</name>
<dbReference type="InterPro" id="IPR001087">
    <property type="entry name" value="GDSL"/>
</dbReference>
<accession>A0A4U5Q3U3</accession>
<dbReference type="InterPro" id="IPR036514">
    <property type="entry name" value="SGNH_hydro_sf"/>
</dbReference>